<organism evidence="2 3">
    <name type="scientific">Lasiosphaeris hirsuta</name>
    <dbReference type="NCBI Taxonomy" id="260670"/>
    <lineage>
        <taxon>Eukaryota</taxon>
        <taxon>Fungi</taxon>
        <taxon>Dikarya</taxon>
        <taxon>Ascomycota</taxon>
        <taxon>Pezizomycotina</taxon>
        <taxon>Sordariomycetes</taxon>
        <taxon>Sordariomycetidae</taxon>
        <taxon>Sordariales</taxon>
        <taxon>Lasiosphaeriaceae</taxon>
        <taxon>Lasiosphaeris</taxon>
    </lineage>
</organism>
<reference evidence="2" key="1">
    <citation type="submission" date="2023-06" db="EMBL/GenBank/DDBJ databases">
        <title>Genome-scale phylogeny and comparative genomics of the fungal order Sordariales.</title>
        <authorList>
            <consortium name="Lawrence Berkeley National Laboratory"/>
            <person name="Hensen N."/>
            <person name="Bonometti L."/>
            <person name="Westerberg I."/>
            <person name="Brannstrom I.O."/>
            <person name="Guillou S."/>
            <person name="Cros-Aarteil S."/>
            <person name="Calhoun S."/>
            <person name="Haridas S."/>
            <person name="Kuo A."/>
            <person name="Mondo S."/>
            <person name="Pangilinan J."/>
            <person name="Riley R."/>
            <person name="Labutti K."/>
            <person name="Andreopoulos B."/>
            <person name="Lipzen A."/>
            <person name="Chen C."/>
            <person name="Yanf M."/>
            <person name="Daum C."/>
            <person name="Ng V."/>
            <person name="Clum A."/>
            <person name="Steindorff A."/>
            <person name="Ohm R."/>
            <person name="Martin F."/>
            <person name="Silar P."/>
            <person name="Natvig D."/>
            <person name="Lalanne C."/>
            <person name="Gautier V."/>
            <person name="Ament-Velasquez S.L."/>
            <person name="Kruys A."/>
            <person name="Hutchinson M.I."/>
            <person name="Powell A.J."/>
            <person name="Barry K."/>
            <person name="Miller A.N."/>
            <person name="Grigoriev I.V."/>
            <person name="Debuchy R."/>
            <person name="Gladieux P."/>
            <person name="Thoren M.H."/>
            <person name="Johannesson H."/>
        </authorList>
    </citation>
    <scope>NUCLEOTIDE SEQUENCE</scope>
    <source>
        <strain evidence="2">SMH4607-1</strain>
    </source>
</reference>
<dbReference type="Proteomes" id="UP001172102">
    <property type="component" value="Unassembled WGS sequence"/>
</dbReference>
<comment type="caution">
    <text evidence="2">The sequence shown here is derived from an EMBL/GenBank/DDBJ whole genome shotgun (WGS) entry which is preliminary data.</text>
</comment>
<protein>
    <submittedName>
        <fullName evidence="2">Uncharacterized protein</fullName>
    </submittedName>
</protein>
<dbReference type="EMBL" id="JAUKUA010000007">
    <property type="protein sequence ID" value="KAK0705076.1"/>
    <property type="molecule type" value="Genomic_DNA"/>
</dbReference>
<feature type="region of interest" description="Disordered" evidence="1">
    <location>
        <begin position="1"/>
        <end position="23"/>
    </location>
</feature>
<accession>A0AA39ZWR3</accession>
<evidence type="ECO:0000313" key="2">
    <source>
        <dbReference type="EMBL" id="KAK0705076.1"/>
    </source>
</evidence>
<dbReference type="AlphaFoldDB" id="A0AA39ZWR3"/>
<name>A0AA39ZWR3_9PEZI</name>
<gene>
    <name evidence="2" type="ORF">B0H67DRAFT_557758</name>
</gene>
<evidence type="ECO:0000313" key="3">
    <source>
        <dbReference type="Proteomes" id="UP001172102"/>
    </source>
</evidence>
<sequence>MLEHRLETFPDPSTASLGDDEPSEAHGRMWLEILRFIRKWYCPTPLRRLYHRPDLRHAHGAHLGAHPSPPRLHPRPDRLWFHNPKGVQLVISTLDAVVPIRFIGFMGLVLIVAPTITHDHPHLVRGAATRFIGIDGTNYINHLRLAARSLWLYHEQVCGQRPRLKDLGAADLVVLLASSPDLFTHPWLRWMNPYYHTLRNWRRWHAAAYAYVDLERAGALDRDAGLHGFQPNRVYNVEMLEEVLASEAGWMIIPREAWWNLKFSGGSVDSKRPGLLPWFW</sequence>
<keyword evidence="3" id="KW-1185">Reference proteome</keyword>
<proteinExistence type="predicted"/>
<evidence type="ECO:0000256" key="1">
    <source>
        <dbReference type="SAM" id="MobiDB-lite"/>
    </source>
</evidence>